<dbReference type="EMBL" id="JAUUTY010000007">
    <property type="protein sequence ID" value="KAK1612382.1"/>
    <property type="molecule type" value="Genomic_DNA"/>
</dbReference>
<comment type="caution">
    <text evidence="1">The sequence shown here is derived from an EMBL/GenBank/DDBJ whole genome shotgun (WGS) entry which is preliminary data.</text>
</comment>
<dbReference type="AlphaFoldDB" id="A0AAD8R1A7"/>
<evidence type="ECO:0000313" key="1">
    <source>
        <dbReference type="EMBL" id="KAK1612382.1"/>
    </source>
</evidence>
<dbReference type="InterPro" id="IPR004252">
    <property type="entry name" value="Probable_transposase_24"/>
</dbReference>
<protein>
    <submittedName>
        <fullName evidence="1">Uncharacterized protein</fullName>
    </submittedName>
</protein>
<dbReference type="Proteomes" id="UP001231189">
    <property type="component" value="Unassembled WGS sequence"/>
</dbReference>
<sequence>MASRAREFENLEFVENNYAYEDQEMETNVDPANNNEDNNINKEDWLNNVYEYYPDGRIKRRRGPTKLAHLSNLPEGVRIIVKLDRFNAPISKSAGLLGSYLGTLVKKPHLAPLNVLKWNDDMFKEIYHDKLLAAVTKKFAIGPKSRDWLLNQLGNKWRQYKAKLKKKHYKAELPMERVMENAPETVEETQWNTLVSYWYSEEEKAISNRNKDNSKNIKYPHTLGRKSFARKRKEVEDALGREVDRATFFDECHKTKDGCRQKEDSTGTYQFDAISWRVA</sequence>
<dbReference type="PANTHER" id="PTHR33144:SF16">
    <property type="entry name" value="OS02G0129000 PROTEIN"/>
    <property type="match status" value="1"/>
</dbReference>
<dbReference type="Pfam" id="PF03004">
    <property type="entry name" value="Transposase_24"/>
    <property type="match status" value="1"/>
</dbReference>
<proteinExistence type="predicted"/>
<keyword evidence="2" id="KW-1185">Reference proteome</keyword>
<evidence type="ECO:0000313" key="2">
    <source>
        <dbReference type="Proteomes" id="UP001231189"/>
    </source>
</evidence>
<accession>A0AAD8R1A7</accession>
<dbReference type="PANTHER" id="PTHR33144">
    <property type="entry name" value="OS10G0409366 PROTEIN-RELATED"/>
    <property type="match status" value="1"/>
</dbReference>
<reference evidence="1" key="1">
    <citation type="submission" date="2023-07" db="EMBL/GenBank/DDBJ databases">
        <title>A chromosome-level genome assembly of Lolium multiflorum.</title>
        <authorList>
            <person name="Chen Y."/>
            <person name="Copetti D."/>
            <person name="Kolliker R."/>
            <person name="Studer B."/>
        </authorList>
    </citation>
    <scope>NUCLEOTIDE SEQUENCE</scope>
    <source>
        <strain evidence="1">02402/16</strain>
        <tissue evidence="1">Leaf</tissue>
    </source>
</reference>
<name>A0AAD8R1A7_LOLMU</name>
<gene>
    <name evidence="1" type="ORF">QYE76_036055</name>
</gene>
<organism evidence="1 2">
    <name type="scientific">Lolium multiflorum</name>
    <name type="common">Italian ryegrass</name>
    <name type="synonym">Lolium perenne subsp. multiflorum</name>
    <dbReference type="NCBI Taxonomy" id="4521"/>
    <lineage>
        <taxon>Eukaryota</taxon>
        <taxon>Viridiplantae</taxon>
        <taxon>Streptophyta</taxon>
        <taxon>Embryophyta</taxon>
        <taxon>Tracheophyta</taxon>
        <taxon>Spermatophyta</taxon>
        <taxon>Magnoliopsida</taxon>
        <taxon>Liliopsida</taxon>
        <taxon>Poales</taxon>
        <taxon>Poaceae</taxon>
        <taxon>BOP clade</taxon>
        <taxon>Pooideae</taxon>
        <taxon>Poodae</taxon>
        <taxon>Poeae</taxon>
        <taxon>Poeae Chloroplast Group 2 (Poeae type)</taxon>
        <taxon>Loliodinae</taxon>
        <taxon>Loliinae</taxon>
        <taxon>Lolium</taxon>
    </lineage>
</organism>